<feature type="transmembrane region" description="Helical" evidence="1">
    <location>
        <begin position="47"/>
        <end position="70"/>
    </location>
</feature>
<dbReference type="Proteomes" id="UP000611459">
    <property type="component" value="Unassembled WGS sequence"/>
</dbReference>
<proteinExistence type="predicted"/>
<evidence type="ECO:0000256" key="1">
    <source>
        <dbReference type="SAM" id="Phobius"/>
    </source>
</evidence>
<keyword evidence="1" id="KW-1133">Transmembrane helix</keyword>
<gene>
    <name evidence="3" type="ORF">J4M89_37070</name>
    <name evidence="2" type="ORF">JIN94_19805</name>
</gene>
<feature type="transmembrane region" description="Helical" evidence="1">
    <location>
        <begin position="76"/>
        <end position="105"/>
    </location>
</feature>
<evidence type="ECO:0000313" key="5">
    <source>
        <dbReference type="Proteomes" id="UP000664048"/>
    </source>
</evidence>
<dbReference type="AlphaFoldDB" id="A0AAP1V7Y9"/>
<organism evidence="2 4">
    <name type="scientific">Burkholderia contaminans</name>
    <dbReference type="NCBI Taxonomy" id="488447"/>
    <lineage>
        <taxon>Bacteria</taxon>
        <taxon>Pseudomonadati</taxon>
        <taxon>Pseudomonadota</taxon>
        <taxon>Betaproteobacteria</taxon>
        <taxon>Burkholderiales</taxon>
        <taxon>Burkholderiaceae</taxon>
        <taxon>Burkholderia</taxon>
        <taxon>Burkholderia cepacia complex</taxon>
    </lineage>
</organism>
<keyword evidence="1" id="KW-0812">Transmembrane</keyword>
<dbReference type="RefSeq" id="WP_105771066.1">
    <property type="nucleotide sequence ID" value="NZ_JAENHZ010000008.1"/>
</dbReference>
<sequence length="116" mass="12560">MHRQDVLKAICGLGLLWILFEWCKALAAMMGPKLVGVEKRTMVVVHLLRASVISAAMCVAVWILAISGAVTRSSVVAAIVFFCIVTALFGVYLAVIYGAAALSTCARRPRKIRRQA</sequence>
<evidence type="ECO:0000313" key="3">
    <source>
        <dbReference type="EMBL" id="MBO1835007.1"/>
    </source>
</evidence>
<reference evidence="2" key="1">
    <citation type="submission" date="2021-01" db="EMBL/GenBank/DDBJ databases">
        <title>Outbreak of Burkholderia contaminns endophthalmitis traced to a clinical ventilation system.</title>
        <authorList>
            <person name="Lipuma J."/>
            <person name="Spilker T."/>
            <person name="Kratholm J."/>
        </authorList>
    </citation>
    <scope>NUCLEOTIDE SEQUENCE</scope>
    <source>
        <strain evidence="2">HI4954</strain>
    </source>
</reference>
<dbReference type="EMBL" id="JAENIB010000007">
    <property type="protein sequence ID" value="MBK1932138.1"/>
    <property type="molecule type" value="Genomic_DNA"/>
</dbReference>
<evidence type="ECO:0000313" key="2">
    <source>
        <dbReference type="EMBL" id="MBK1932138.1"/>
    </source>
</evidence>
<dbReference type="EMBL" id="JAGEMX010000025">
    <property type="protein sequence ID" value="MBO1835007.1"/>
    <property type="molecule type" value="Genomic_DNA"/>
</dbReference>
<protein>
    <submittedName>
        <fullName evidence="2">Uncharacterized protein</fullName>
    </submittedName>
</protein>
<evidence type="ECO:0000313" key="4">
    <source>
        <dbReference type="Proteomes" id="UP000611459"/>
    </source>
</evidence>
<accession>A0AAP1V7Y9</accession>
<feature type="transmembrane region" description="Helical" evidence="1">
    <location>
        <begin position="6"/>
        <end position="27"/>
    </location>
</feature>
<comment type="caution">
    <text evidence="2">The sequence shown here is derived from an EMBL/GenBank/DDBJ whole genome shotgun (WGS) entry which is preliminary data.</text>
</comment>
<name>A0AAP1V7Y9_9BURK</name>
<keyword evidence="1" id="KW-0472">Membrane</keyword>
<reference evidence="3 5" key="2">
    <citation type="submission" date="2021-03" db="EMBL/GenBank/DDBJ databases">
        <title>Clinical course, treatment and visual outcome of an outbreak of Burkholderia contaminans endophthalmitis following cataract surgery.</title>
        <authorList>
            <person name="Lind C."/>
            <person name="Olsen K."/>
            <person name="Angelsen N.K."/>
            <person name="Krefting E.A."/>
            <person name="Fossen K."/>
            <person name="Gravningen K."/>
            <person name="Depoorter E."/>
            <person name="Vandamme P."/>
            <person name="Bertelsen G."/>
        </authorList>
    </citation>
    <scope>NUCLEOTIDE SEQUENCE [LARGE SCALE GENOMIC DNA]</scope>
    <source>
        <strain evidence="3 5">51242556</strain>
    </source>
</reference>
<dbReference type="Proteomes" id="UP000664048">
    <property type="component" value="Unassembled WGS sequence"/>
</dbReference>
<keyword evidence="5" id="KW-1185">Reference proteome</keyword>